<dbReference type="GO" id="GO:0071555">
    <property type="term" value="P:cell wall organization"/>
    <property type="evidence" value="ECO:0007669"/>
    <property type="project" value="UniProtKB-KW"/>
</dbReference>
<dbReference type="GO" id="GO:0008360">
    <property type="term" value="P:regulation of cell shape"/>
    <property type="evidence" value="ECO:0007669"/>
    <property type="project" value="UniProtKB-KW"/>
</dbReference>
<dbReference type="InterPro" id="IPR013221">
    <property type="entry name" value="Mur_ligase_cen"/>
</dbReference>
<dbReference type="InterPro" id="IPR013564">
    <property type="entry name" value="MurT_C"/>
</dbReference>
<dbReference type="SUPFAM" id="SSF53623">
    <property type="entry name" value="MurD-like peptide ligases, catalytic domain"/>
    <property type="match status" value="1"/>
</dbReference>
<dbReference type="GO" id="GO:0005524">
    <property type="term" value="F:ATP binding"/>
    <property type="evidence" value="ECO:0007669"/>
    <property type="project" value="UniProtKB-UniRule"/>
</dbReference>
<comment type="similarity">
    <text evidence="1">Belongs to the MurCDEF family. MurT subfamily.</text>
</comment>
<feature type="binding site" evidence="1">
    <location>
        <position position="208"/>
    </location>
    <ligand>
        <name>Zn(2+)</name>
        <dbReference type="ChEBI" id="CHEBI:29105"/>
    </ligand>
</feature>
<dbReference type="GO" id="GO:0016881">
    <property type="term" value="F:acid-amino acid ligase activity"/>
    <property type="evidence" value="ECO:0007669"/>
    <property type="project" value="InterPro"/>
</dbReference>
<proteinExistence type="inferred from homology"/>
<dbReference type="EMBL" id="JALEMU010000065">
    <property type="protein sequence ID" value="MCI5755443.1"/>
    <property type="molecule type" value="Genomic_DNA"/>
</dbReference>
<comment type="function">
    <text evidence="1">The lipid II isoglutaminyl synthase complex catalyzes the formation of alpha-D-isoglutamine in the cell wall lipid II stem peptide. The MurT subunit catalyzes the ATP-dependent amidation of D-glutamate residue of lipid II, converting it to an isoglutamine residue.</text>
</comment>
<gene>
    <name evidence="1" type="primary">murT</name>
    <name evidence="4" type="ORF">MR241_04025</name>
</gene>
<keyword evidence="1" id="KW-0547">Nucleotide-binding</keyword>
<dbReference type="PANTHER" id="PTHR23135">
    <property type="entry name" value="MUR LIGASE FAMILY MEMBER"/>
    <property type="match status" value="1"/>
</dbReference>
<feature type="active site" evidence="1">
    <location>
        <position position="357"/>
    </location>
</feature>
<dbReference type="GO" id="GO:0008270">
    <property type="term" value="F:zinc ion binding"/>
    <property type="evidence" value="ECO:0007669"/>
    <property type="project" value="UniProtKB-UniRule"/>
</dbReference>
<evidence type="ECO:0000259" key="3">
    <source>
        <dbReference type="Pfam" id="PF08353"/>
    </source>
</evidence>
<dbReference type="AlphaFoldDB" id="A0AAE3FGK8"/>
<feature type="domain" description="Lipid II isoglutaminyl synthase (glutamine-hydrolyzing) subunit MurT C-terminal" evidence="3">
    <location>
        <begin position="322"/>
        <end position="427"/>
    </location>
</feature>
<dbReference type="Pfam" id="PF08245">
    <property type="entry name" value="Mur_ligase_M"/>
    <property type="match status" value="1"/>
</dbReference>
<keyword evidence="1" id="KW-0133">Cell shape</keyword>
<feature type="binding site" evidence="1">
    <location>
        <position position="227"/>
    </location>
    <ligand>
        <name>Zn(2+)</name>
        <dbReference type="ChEBI" id="CHEBI:29105"/>
    </ligand>
</feature>
<comment type="catalytic activity">
    <reaction evidence="1">
        <text>beta-D-GlcNAc-(1-&gt;4)-Mur2Ac(oyl-L-Ala-gamma-D-O-P-Glu-L-Lys-D-Ala-D-Ala)-di-trans,octa-cis-undecaprenyl diphosphate + NH4(+) = beta-D-GlcNAc-(1-&gt;4)-Mur2Ac(oyl-L-Ala-D-isoglutaminyl-L-Lys-D-Ala-D-Ala)-di-trans,octa-cis-undecaprenyl diphosphate + phosphate + H(+)</text>
        <dbReference type="Rhea" id="RHEA:57932"/>
        <dbReference type="ChEBI" id="CHEBI:15378"/>
        <dbReference type="ChEBI" id="CHEBI:28938"/>
        <dbReference type="ChEBI" id="CHEBI:43474"/>
        <dbReference type="ChEBI" id="CHEBI:62233"/>
        <dbReference type="ChEBI" id="CHEBI:143132"/>
    </reaction>
</comment>
<reference evidence="4 5" key="1">
    <citation type="submission" date="2022-03" db="EMBL/GenBank/DDBJ databases">
        <title>Metagenome-assembled genomes from swine fecal metagenomes.</title>
        <authorList>
            <person name="Holman D.B."/>
            <person name="Kommadath A."/>
        </authorList>
    </citation>
    <scope>NUCLEOTIDE SEQUENCE [LARGE SCALE GENOMIC DNA]</scope>
    <source>
        <strain evidence="4">SUG147</strain>
    </source>
</reference>
<dbReference type="EC" id="6.3.5.13" evidence="1"/>
<dbReference type="InterPro" id="IPR043703">
    <property type="entry name" value="Lipid_II_synth_MurT"/>
</dbReference>
<organism evidence="4 5">
    <name type="scientific">Candidatus Colimorpha enterica</name>
    <dbReference type="NCBI Taxonomy" id="3083063"/>
    <lineage>
        <taxon>Bacteria</taxon>
        <taxon>Pseudomonadati</taxon>
        <taxon>Bacteroidota</taxon>
        <taxon>Bacteroidia</taxon>
        <taxon>Bacteroidales</taxon>
        <taxon>Candidatus Colimorpha</taxon>
    </lineage>
</organism>
<comment type="pathway">
    <text evidence="1">Cell wall biogenesis; peptidoglycan biosynthesis.</text>
</comment>
<keyword evidence="1" id="KW-0067">ATP-binding</keyword>
<dbReference type="PANTHER" id="PTHR23135:SF7">
    <property type="entry name" value="LIPID II ISOGLUTAMINYL SYNTHASE (GLUTAMINE-HYDROLYZING) SUBUNIT MURT"/>
    <property type="match status" value="1"/>
</dbReference>
<name>A0AAE3FGK8_9BACT</name>
<evidence type="ECO:0000259" key="2">
    <source>
        <dbReference type="Pfam" id="PF08245"/>
    </source>
</evidence>
<evidence type="ECO:0000313" key="4">
    <source>
        <dbReference type="EMBL" id="MCI5755443.1"/>
    </source>
</evidence>
<dbReference type="HAMAP" id="MF_02214">
    <property type="entry name" value="Lipid_II_synth_MurT"/>
    <property type="match status" value="1"/>
</dbReference>
<dbReference type="Pfam" id="PF08353">
    <property type="entry name" value="MurT_C"/>
    <property type="match status" value="1"/>
</dbReference>
<evidence type="ECO:0000313" key="5">
    <source>
        <dbReference type="Proteomes" id="UP001139365"/>
    </source>
</evidence>
<comment type="caution">
    <text evidence="4">The sequence shown here is derived from an EMBL/GenBank/DDBJ whole genome shotgun (WGS) entry which is preliminary data.</text>
</comment>
<evidence type="ECO:0000256" key="1">
    <source>
        <dbReference type="HAMAP-Rule" id="MF_02214"/>
    </source>
</evidence>
<dbReference type="Proteomes" id="UP001139365">
    <property type="component" value="Unassembled WGS sequence"/>
</dbReference>
<keyword evidence="1 4" id="KW-0436">Ligase</keyword>
<dbReference type="GO" id="GO:0140282">
    <property type="term" value="F:carbon-nitrogen ligase activity on lipid II"/>
    <property type="evidence" value="ECO:0007669"/>
    <property type="project" value="UniProtKB-UniRule"/>
</dbReference>
<comment type="catalytic activity">
    <reaction evidence="1">
        <text>beta-D-GlcNAc-(1-&gt;4)-Mur2Ac(oyl-L-Ala-gamma-D-Glu-L-Lys-D-Ala-D-Ala)-di-trans,octa-cis-undecaprenyl diphosphate + L-glutamine + ATP + H2O = beta-D-GlcNAc-(1-&gt;4)-Mur2Ac(oyl-L-Ala-D-isoglutaminyl-L-Lys-D-Ala-D-Ala)-di-trans,octa-cis-undecaprenyl diphosphate + L-glutamate + ADP + phosphate + H(+)</text>
        <dbReference type="Rhea" id="RHEA:57928"/>
        <dbReference type="ChEBI" id="CHEBI:15377"/>
        <dbReference type="ChEBI" id="CHEBI:15378"/>
        <dbReference type="ChEBI" id="CHEBI:29985"/>
        <dbReference type="ChEBI" id="CHEBI:30616"/>
        <dbReference type="ChEBI" id="CHEBI:43474"/>
        <dbReference type="ChEBI" id="CHEBI:58359"/>
        <dbReference type="ChEBI" id="CHEBI:60033"/>
        <dbReference type="ChEBI" id="CHEBI:62233"/>
        <dbReference type="ChEBI" id="CHEBI:456216"/>
        <dbReference type="EC" id="6.3.5.13"/>
    </reaction>
</comment>
<protein>
    <recommendedName>
        <fullName evidence="1">Lipid II isoglutaminyl synthase (glutamine-hydrolyzing) subunit MurT</fullName>
        <ecNumber evidence="1">6.3.5.13</ecNumber>
    </recommendedName>
</protein>
<feature type="binding site" evidence="1">
    <location>
        <position position="205"/>
    </location>
    <ligand>
        <name>Zn(2+)</name>
        <dbReference type="ChEBI" id="CHEBI:29105"/>
    </ligand>
</feature>
<accession>A0AAE3FGK8</accession>
<comment type="subunit">
    <text evidence="1">Forms a heterodimer with GatD.</text>
</comment>
<keyword evidence="1" id="KW-0862">Zinc</keyword>
<dbReference type="InterPro" id="IPR036565">
    <property type="entry name" value="Mur-like_cat_sf"/>
</dbReference>
<dbReference type="Gene3D" id="3.40.1190.10">
    <property type="entry name" value="Mur-like, catalytic domain"/>
    <property type="match status" value="1"/>
</dbReference>
<sequence>MKTAITILICRLLRFAGSLLGRGSSLPGEIALKLCPDILSRVKLPKTVIAVTGSNGKTSTVEMIAHILTSAGKSFAYNREGSNQIEGVTALILCSCTLSGRFRKDILLIESDERYAKHTFKYVKPTHYVITNLYRDQLTRNGHPEWVYDAIKESIPESCRLIVNADDPLVSLFARGREDTVRFGMDRQPFSTDENTGVYDDGKYCPVCFGRMEYSFRHYNHIGSYRCTSCGYRREEPDHRITLADLDAGYLIIDGKNRIDLAFRSIYNAYNILACYTLCREIGLDGGFVASGISNYVLKNGRVVNFRLGATEGMLITSKHENSVSYDQSLRYISQQKEPHAVSVTVDAISRKYFTSDTSWLWDIDFDLLDTPETEHIYLCGRYADDLAVRFSYTGIDPEKITVTESIPESLDAIKKSGHGRLYAVTCFSDKDKILSRVERG</sequence>
<keyword evidence="1" id="KW-0573">Peptidoglycan synthesis</keyword>
<feature type="binding site" evidence="1">
    <location>
        <position position="230"/>
    </location>
    <ligand>
        <name>Zn(2+)</name>
        <dbReference type="ChEBI" id="CHEBI:29105"/>
    </ligand>
</feature>
<feature type="domain" description="Mur ligase central" evidence="2">
    <location>
        <begin position="51"/>
        <end position="199"/>
    </location>
</feature>
<comment type="catalytic activity">
    <reaction evidence="1">
        <text>beta-D-GlcNAc-(1-&gt;4)-Mur2Ac(oyl-L-Ala-gamma-D-Glu-L-Lys-D-Ala-D-Ala)-di-trans,octa-cis-undecaprenyl diphosphate + ATP = beta-D-GlcNAc-(1-&gt;4)-Mur2Ac(oyl-L-Ala-gamma-D-O-P-Glu-L-Lys-D-Ala-D-Ala)-di-trans,octa-cis-undecaprenyl diphosphate + ADP</text>
        <dbReference type="Rhea" id="RHEA:59488"/>
        <dbReference type="ChEBI" id="CHEBI:30616"/>
        <dbReference type="ChEBI" id="CHEBI:60033"/>
        <dbReference type="ChEBI" id="CHEBI:143132"/>
        <dbReference type="ChEBI" id="CHEBI:456216"/>
    </reaction>
</comment>
<keyword evidence="1" id="KW-0961">Cell wall biogenesis/degradation</keyword>
<keyword evidence="1" id="KW-0479">Metal-binding</keyword>
<dbReference type="GO" id="GO:0009252">
    <property type="term" value="P:peptidoglycan biosynthetic process"/>
    <property type="evidence" value="ECO:0007669"/>
    <property type="project" value="UniProtKB-UniRule"/>
</dbReference>